<gene>
    <name evidence="1" type="ORF">PP2015_812</name>
</gene>
<protein>
    <recommendedName>
        <fullName evidence="3">GrpB family protein</fullName>
    </recommendedName>
</protein>
<dbReference type="PANTHER" id="PTHR34822">
    <property type="entry name" value="GRPB DOMAIN PROTEIN (AFU_ORTHOLOGUE AFUA_1G01530)"/>
    <property type="match status" value="1"/>
</dbReference>
<name>A0A0S2JZY5_9GAMM</name>
<evidence type="ECO:0008006" key="3">
    <source>
        <dbReference type="Google" id="ProtNLM"/>
    </source>
</evidence>
<sequence length="177" mass="19896">MSNVVFIPYQLVPASFNPWREIFLDVAQAVIAELAHPDFEFLHFGSSSFKVAGKGIIDISILYKAGQLTEAVEHLKCSGFSDQHSNKPFPENRPRKDIAVIFKNETFQVHAHVIELGSEEHLKQVNFKTHMLNNPDARAQYEATKQQVIADGLTVQDDYGKAKSPFVKSVLQEMAKP</sequence>
<dbReference type="RefSeq" id="WP_058029079.1">
    <property type="nucleotide sequence ID" value="NZ_CP013187.1"/>
</dbReference>
<evidence type="ECO:0000313" key="2">
    <source>
        <dbReference type="Proteomes" id="UP000061457"/>
    </source>
</evidence>
<reference evidence="2" key="1">
    <citation type="submission" date="2015-11" db="EMBL/GenBank/DDBJ databases">
        <authorList>
            <person name="Kim K.M."/>
        </authorList>
    </citation>
    <scope>NUCLEOTIDE SEQUENCE [LARGE SCALE GENOMIC DNA]</scope>
    <source>
        <strain evidence="2">KCTC 12086</strain>
    </source>
</reference>
<dbReference type="KEGG" id="pphe:PP2015_812"/>
<dbReference type="EMBL" id="CP013187">
    <property type="protein sequence ID" value="ALO41331.1"/>
    <property type="molecule type" value="Genomic_DNA"/>
</dbReference>
<dbReference type="SUPFAM" id="SSF81301">
    <property type="entry name" value="Nucleotidyltransferase"/>
    <property type="match status" value="1"/>
</dbReference>
<accession>A0A0S2JZY5</accession>
<dbReference type="Gene3D" id="3.30.460.10">
    <property type="entry name" value="Beta Polymerase, domain 2"/>
    <property type="match status" value="1"/>
</dbReference>
<dbReference type="Pfam" id="PF04229">
    <property type="entry name" value="GrpB"/>
    <property type="match status" value="1"/>
</dbReference>
<dbReference type="OrthoDB" id="1673646at2"/>
<proteinExistence type="predicted"/>
<dbReference type="PATRIC" id="fig|161398.10.peg.825"/>
<dbReference type="AlphaFoldDB" id="A0A0S2JZY5"/>
<evidence type="ECO:0000313" key="1">
    <source>
        <dbReference type="EMBL" id="ALO41331.1"/>
    </source>
</evidence>
<dbReference type="InterPro" id="IPR043519">
    <property type="entry name" value="NT_sf"/>
</dbReference>
<keyword evidence="2" id="KW-1185">Reference proteome</keyword>
<dbReference type="InterPro" id="IPR007344">
    <property type="entry name" value="GrpB/CoaE"/>
</dbReference>
<dbReference type="Proteomes" id="UP000061457">
    <property type="component" value="Chromosome I"/>
</dbReference>
<organism evidence="1 2">
    <name type="scientific">Pseudoalteromonas phenolica</name>
    <dbReference type="NCBI Taxonomy" id="161398"/>
    <lineage>
        <taxon>Bacteria</taxon>
        <taxon>Pseudomonadati</taxon>
        <taxon>Pseudomonadota</taxon>
        <taxon>Gammaproteobacteria</taxon>
        <taxon>Alteromonadales</taxon>
        <taxon>Pseudoalteromonadaceae</taxon>
        <taxon>Pseudoalteromonas</taxon>
    </lineage>
</organism>
<dbReference type="PANTHER" id="PTHR34822:SF1">
    <property type="entry name" value="GRPB FAMILY PROTEIN"/>
    <property type="match status" value="1"/>
</dbReference>